<evidence type="ECO:0008006" key="3">
    <source>
        <dbReference type="Google" id="ProtNLM"/>
    </source>
</evidence>
<name>A0A4Y2MLL7_ARAVE</name>
<feature type="non-terminal residue" evidence="1">
    <location>
        <position position="1"/>
    </location>
</feature>
<reference evidence="1 2" key="1">
    <citation type="journal article" date="2019" name="Sci. Rep.">
        <title>Orb-weaving spider Araneus ventricosus genome elucidates the spidroin gene catalogue.</title>
        <authorList>
            <person name="Kono N."/>
            <person name="Nakamura H."/>
            <person name="Ohtoshi R."/>
            <person name="Moran D.A.P."/>
            <person name="Shinohara A."/>
            <person name="Yoshida Y."/>
            <person name="Fujiwara M."/>
            <person name="Mori M."/>
            <person name="Tomita M."/>
            <person name="Arakawa K."/>
        </authorList>
    </citation>
    <scope>NUCLEOTIDE SEQUENCE [LARGE SCALE GENOMIC DNA]</scope>
</reference>
<comment type="caution">
    <text evidence="1">The sequence shown here is derived from an EMBL/GenBank/DDBJ whole genome shotgun (WGS) entry which is preliminary data.</text>
</comment>
<protein>
    <recommendedName>
        <fullName evidence="3">RNase H type-1 domain-containing protein</fullName>
    </recommendedName>
</protein>
<evidence type="ECO:0000313" key="2">
    <source>
        <dbReference type="Proteomes" id="UP000499080"/>
    </source>
</evidence>
<dbReference type="AlphaFoldDB" id="A0A4Y2MLL7"/>
<sequence>FGKIFGTGWGVSPHATIKLWYITVVEKALLYAASVWGGTLSKTQIARLHTIQRIFLLKFSRSFTATPTNALNVILGIPRLHIAASSQVLKFQIWNLRYKNYIDICDPNLLDEYRDIKFIDSRKSLDLSSPVEEDFVVYTDGFRVGDNLGFSFCIFDNGFLRPVFCFKLNYYNSVFQAELSAINFAVCWALENRVRIKIFF</sequence>
<dbReference type="Proteomes" id="UP000499080">
    <property type="component" value="Unassembled WGS sequence"/>
</dbReference>
<organism evidence="1 2">
    <name type="scientific">Araneus ventricosus</name>
    <name type="common">Orbweaver spider</name>
    <name type="synonym">Epeira ventricosa</name>
    <dbReference type="NCBI Taxonomy" id="182803"/>
    <lineage>
        <taxon>Eukaryota</taxon>
        <taxon>Metazoa</taxon>
        <taxon>Ecdysozoa</taxon>
        <taxon>Arthropoda</taxon>
        <taxon>Chelicerata</taxon>
        <taxon>Arachnida</taxon>
        <taxon>Araneae</taxon>
        <taxon>Araneomorphae</taxon>
        <taxon>Entelegynae</taxon>
        <taxon>Araneoidea</taxon>
        <taxon>Araneidae</taxon>
        <taxon>Araneus</taxon>
    </lineage>
</organism>
<evidence type="ECO:0000313" key="1">
    <source>
        <dbReference type="EMBL" id="GBN27402.1"/>
    </source>
</evidence>
<gene>
    <name evidence="1" type="ORF">AVEN_138331_1</name>
</gene>
<dbReference type="EMBL" id="BGPR01204804">
    <property type="protein sequence ID" value="GBN27402.1"/>
    <property type="molecule type" value="Genomic_DNA"/>
</dbReference>
<accession>A0A4Y2MLL7</accession>
<proteinExistence type="predicted"/>
<keyword evidence="2" id="KW-1185">Reference proteome</keyword>
<dbReference type="OrthoDB" id="6437652at2759"/>